<gene>
    <name evidence="1" type="ORF">Vau01_002480</name>
</gene>
<sequence>MVTLIRVTVAKRVHSGRDHVIRAARRVSVAHVVATRVTPENPRGINALTSVNGDMERRML</sequence>
<dbReference type="EMBL" id="BOPG01000003">
    <property type="protein sequence ID" value="GIJ52732.1"/>
    <property type="molecule type" value="Genomic_DNA"/>
</dbReference>
<name>A0A8J3YY70_9ACTN</name>
<protein>
    <submittedName>
        <fullName evidence="1">Uncharacterized protein</fullName>
    </submittedName>
</protein>
<evidence type="ECO:0000313" key="1">
    <source>
        <dbReference type="EMBL" id="GIJ52732.1"/>
    </source>
</evidence>
<accession>A0A8J3YY70</accession>
<reference evidence="1" key="1">
    <citation type="submission" date="2021-01" db="EMBL/GenBank/DDBJ databases">
        <title>Whole genome shotgun sequence of Virgisporangium aurantiacum NBRC 16421.</title>
        <authorList>
            <person name="Komaki H."/>
            <person name="Tamura T."/>
        </authorList>
    </citation>
    <scope>NUCLEOTIDE SEQUENCE</scope>
    <source>
        <strain evidence="1">NBRC 16421</strain>
    </source>
</reference>
<dbReference type="Proteomes" id="UP000612585">
    <property type="component" value="Unassembled WGS sequence"/>
</dbReference>
<evidence type="ECO:0000313" key="2">
    <source>
        <dbReference type="Proteomes" id="UP000612585"/>
    </source>
</evidence>
<proteinExistence type="predicted"/>
<dbReference type="RefSeq" id="WP_203986650.1">
    <property type="nucleotide sequence ID" value="NZ_BOPG01000003.1"/>
</dbReference>
<comment type="caution">
    <text evidence="1">The sequence shown here is derived from an EMBL/GenBank/DDBJ whole genome shotgun (WGS) entry which is preliminary data.</text>
</comment>
<keyword evidence="2" id="KW-1185">Reference proteome</keyword>
<organism evidence="1 2">
    <name type="scientific">Virgisporangium aurantiacum</name>
    <dbReference type="NCBI Taxonomy" id="175570"/>
    <lineage>
        <taxon>Bacteria</taxon>
        <taxon>Bacillati</taxon>
        <taxon>Actinomycetota</taxon>
        <taxon>Actinomycetes</taxon>
        <taxon>Micromonosporales</taxon>
        <taxon>Micromonosporaceae</taxon>
        <taxon>Virgisporangium</taxon>
    </lineage>
</organism>
<dbReference type="AlphaFoldDB" id="A0A8J3YY70"/>